<proteinExistence type="predicted"/>
<dbReference type="AlphaFoldDB" id="A0AAN5D449"/>
<dbReference type="PANTHER" id="PTHR35572:SF6">
    <property type="entry name" value="IG-LIKE DOMAIN-CONTAINING PROTEIN"/>
    <property type="match status" value="1"/>
</dbReference>
<feature type="non-terminal residue" evidence="2">
    <location>
        <position position="199"/>
    </location>
</feature>
<gene>
    <name evidence="2" type="ORF">PMAYCL1PPCAC_26231</name>
</gene>
<reference evidence="3" key="1">
    <citation type="submission" date="2022-10" db="EMBL/GenBank/DDBJ databases">
        <title>Genome assembly of Pristionchus species.</title>
        <authorList>
            <person name="Yoshida K."/>
            <person name="Sommer R.J."/>
        </authorList>
    </citation>
    <scope>NUCLEOTIDE SEQUENCE [LARGE SCALE GENOMIC DNA]</scope>
    <source>
        <strain evidence="3">RS5460</strain>
    </source>
</reference>
<dbReference type="Pfam" id="PF23003">
    <property type="entry name" value="Fn1_2"/>
    <property type="match status" value="2"/>
</dbReference>
<comment type="caution">
    <text evidence="2">The sequence shown here is derived from an EMBL/GenBank/DDBJ whole genome shotgun (WGS) entry which is preliminary data.</text>
</comment>
<name>A0AAN5D449_9BILA</name>
<keyword evidence="3" id="KW-1185">Reference proteome</keyword>
<dbReference type="EMBL" id="BTRK01000005">
    <property type="protein sequence ID" value="GMR56036.1"/>
    <property type="molecule type" value="Genomic_DNA"/>
</dbReference>
<dbReference type="InterPro" id="IPR055119">
    <property type="entry name" value="Mig18_Fn1"/>
</dbReference>
<sequence length="199" mass="21644">NENSFVKECLSTPYSWTIKIAACLTPSGKEIALGGKAEEGKLVFSCVRTENGAKIDTDLITKGCEDGKYKSGETYLSSNKRFKLKCIDDYGSNNILACMTDSDKEVKVGAELIEGDYKYKCINEENGSVSYRKEPIGGASAAAQKGCGQFAVGDYILSKDKKFKFTCIADGKIEFTACIVEGGEMKANTKQTIGKFSYE</sequence>
<evidence type="ECO:0000259" key="1">
    <source>
        <dbReference type="Pfam" id="PF23003"/>
    </source>
</evidence>
<feature type="non-terminal residue" evidence="2">
    <location>
        <position position="1"/>
    </location>
</feature>
<evidence type="ECO:0000313" key="3">
    <source>
        <dbReference type="Proteomes" id="UP001328107"/>
    </source>
</evidence>
<organism evidence="2 3">
    <name type="scientific">Pristionchus mayeri</name>
    <dbReference type="NCBI Taxonomy" id="1317129"/>
    <lineage>
        <taxon>Eukaryota</taxon>
        <taxon>Metazoa</taxon>
        <taxon>Ecdysozoa</taxon>
        <taxon>Nematoda</taxon>
        <taxon>Chromadorea</taxon>
        <taxon>Rhabditida</taxon>
        <taxon>Rhabditina</taxon>
        <taxon>Diplogasteromorpha</taxon>
        <taxon>Diplogasteroidea</taxon>
        <taxon>Neodiplogasteridae</taxon>
        <taxon>Pristionchus</taxon>
    </lineage>
</organism>
<accession>A0AAN5D449</accession>
<feature type="domain" description="Abnormal cell migration protein 18-like fibronectin type I" evidence="1">
    <location>
        <begin position="67"/>
        <end position="128"/>
    </location>
</feature>
<dbReference type="PANTHER" id="PTHR35572">
    <property type="entry name" value="PROTEIN CBG04538-RELATED"/>
    <property type="match status" value="1"/>
</dbReference>
<dbReference type="InterPro" id="IPR040282">
    <property type="entry name" value="Mig-18-like"/>
</dbReference>
<dbReference type="Proteomes" id="UP001328107">
    <property type="component" value="Unassembled WGS sequence"/>
</dbReference>
<evidence type="ECO:0000313" key="2">
    <source>
        <dbReference type="EMBL" id="GMR56036.1"/>
    </source>
</evidence>
<feature type="domain" description="Abnormal cell migration protein 18-like fibronectin type I" evidence="1">
    <location>
        <begin position="2"/>
        <end position="52"/>
    </location>
</feature>
<protein>
    <recommendedName>
        <fullName evidence="1">Abnormal cell migration protein 18-like fibronectin type I domain-containing protein</fullName>
    </recommendedName>
</protein>